<reference evidence="3 4" key="1">
    <citation type="submission" date="2020-04" db="EMBL/GenBank/DDBJ databases">
        <authorList>
            <person name="Hitch T.C.A."/>
            <person name="Wylensek D."/>
            <person name="Clavel T."/>
        </authorList>
    </citation>
    <scope>NUCLEOTIDE SEQUENCE [LARGE SCALE GENOMIC DNA]</scope>
    <source>
        <strain evidence="3 4">Oil-RF-744-FAT-WT-6-1</strain>
    </source>
</reference>
<dbReference type="InterPro" id="IPR024221">
    <property type="entry name" value="BLIP_dom_sf"/>
</dbReference>
<dbReference type="SUPFAM" id="SSF55648">
    <property type="entry name" value="beta-lactamase-inhibitor protein, BLIP"/>
    <property type="match status" value="1"/>
</dbReference>
<dbReference type="InterPro" id="IPR024418">
    <property type="entry name" value="DUF3862"/>
</dbReference>
<evidence type="ECO:0000256" key="2">
    <source>
        <dbReference type="SAM" id="SignalP"/>
    </source>
</evidence>
<dbReference type="Proteomes" id="UP000591071">
    <property type="component" value="Unassembled WGS sequence"/>
</dbReference>
<accession>A0A848C0E6</accession>
<gene>
    <name evidence="3" type="ORF">HF872_08780</name>
</gene>
<dbReference type="InterPro" id="IPR037873">
    <property type="entry name" value="BamE-like"/>
</dbReference>
<feature type="chain" id="PRO_5038371901" evidence="2">
    <location>
        <begin position="27"/>
        <end position="196"/>
    </location>
</feature>
<evidence type="ECO:0000256" key="1">
    <source>
        <dbReference type="ARBA" id="ARBA00022729"/>
    </source>
</evidence>
<evidence type="ECO:0000313" key="3">
    <source>
        <dbReference type="EMBL" id="NME28707.1"/>
    </source>
</evidence>
<comment type="caution">
    <text evidence="3">The sequence shown here is derived from an EMBL/GenBank/DDBJ whole genome shotgun (WGS) entry which is preliminary data.</text>
</comment>
<name>A0A848C0E6_9FIRM</name>
<protein>
    <submittedName>
        <fullName evidence="3">DUF3862 domain-containing protein</fullName>
    </submittedName>
</protein>
<dbReference type="Gene3D" id="3.30.1450.10">
    <property type="match status" value="2"/>
</dbReference>
<proteinExistence type="predicted"/>
<dbReference type="EMBL" id="JABAFG010000013">
    <property type="protein sequence ID" value="NME28707.1"/>
    <property type="molecule type" value="Genomic_DNA"/>
</dbReference>
<dbReference type="AlphaFoldDB" id="A0A848C0E6"/>
<keyword evidence="1 2" id="KW-0732">Signal</keyword>
<dbReference type="PROSITE" id="PS51257">
    <property type="entry name" value="PROKAR_LIPOPROTEIN"/>
    <property type="match status" value="1"/>
</dbReference>
<feature type="signal peptide" evidence="2">
    <location>
        <begin position="1"/>
        <end position="26"/>
    </location>
</feature>
<organism evidence="3 4">
    <name type="scientific">Megasphaera hexanoica</name>
    <dbReference type="NCBI Taxonomy" id="1675036"/>
    <lineage>
        <taxon>Bacteria</taxon>
        <taxon>Bacillati</taxon>
        <taxon>Bacillota</taxon>
        <taxon>Negativicutes</taxon>
        <taxon>Veillonellales</taxon>
        <taxon>Veillonellaceae</taxon>
        <taxon>Megasphaera</taxon>
    </lineage>
</organism>
<sequence>MFMKKSMLVAASICAMLAAVSVGGCGSNNTSGSGNNQPKQEQKASEAQEYYNKFVSIQMGISYDEAKTIMGSDGQQTQSSDTGNLKSASYKWDGPKGINVSLHFQNGVLKSKQIMGTTSKAPKGKEVTMDKFNQIQTGMSYDDVKGILGFDGCLSSETKLFNSDQKIFHWHNPKGGFLQVSFKDGAVDSKMQSNLK</sequence>
<dbReference type="Pfam" id="PF12978">
    <property type="entry name" value="DUF3862"/>
    <property type="match status" value="1"/>
</dbReference>
<evidence type="ECO:0000313" key="4">
    <source>
        <dbReference type="Proteomes" id="UP000591071"/>
    </source>
</evidence>